<evidence type="ECO:0000259" key="1">
    <source>
        <dbReference type="PROSITE" id="PS50943"/>
    </source>
</evidence>
<keyword evidence="3" id="KW-1185">Reference proteome</keyword>
<dbReference type="Pfam" id="PF13560">
    <property type="entry name" value="HTH_31"/>
    <property type="match status" value="1"/>
</dbReference>
<dbReference type="Gene3D" id="1.10.260.40">
    <property type="entry name" value="lambda repressor-like DNA-binding domains"/>
    <property type="match status" value="1"/>
</dbReference>
<dbReference type="PROSITE" id="PS50943">
    <property type="entry name" value="HTH_CROC1"/>
    <property type="match status" value="1"/>
</dbReference>
<gene>
    <name evidence="2" type="ORF">AOX59_09280</name>
</gene>
<feature type="domain" description="HTH cro/C1-type" evidence="1">
    <location>
        <begin position="39"/>
        <end position="86"/>
    </location>
</feature>
<dbReference type="Proteomes" id="UP000050331">
    <property type="component" value="Chromosome"/>
</dbReference>
<dbReference type="OrthoDB" id="5346389at2"/>
<dbReference type="PANTHER" id="PTHR35010">
    <property type="entry name" value="BLL4672 PROTEIN-RELATED"/>
    <property type="match status" value="1"/>
</dbReference>
<dbReference type="Pfam" id="PF17765">
    <property type="entry name" value="MLTR_LBD"/>
    <property type="match status" value="1"/>
</dbReference>
<evidence type="ECO:0000313" key="2">
    <source>
        <dbReference type="EMBL" id="ALX48790.1"/>
    </source>
</evidence>
<dbReference type="GO" id="GO:0003677">
    <property type="term" value="F:DNA binding"/>
    <property type="evidence" value="ECO:0007669"/>
    <property type="project" value="InterPro"/>
</dbReference>
<dbReference type="InterPro" id="IPR010982">
    <property type="entry name" value="Lambda_DNA-bd_dom_sf"/>
</dbReference>
<dbReference type="SMART" id="SM00530">
    <property type="entry name" value="HTH_XRE"/>
    <property type="match status" value="1"/>
</dbReference>
<dbReference type="STRING" id="1472767.AOX59_09280"/>
<dbReference type="Gene3D" id="3.30.450.180">
    <property type="match status" value="1"/>
</dbReference>
<protein>
    <recommendedName>
        <fullName evidence="1">HTH cro/C1-type domain-containing protein</fullName>
    </recommendedName>
</protein>
<dbReference type="KEGG" id="lao:AOX59_09280"/>
<sequence>MQKSVHSKVFGQFLKSRRERVQPEEAGIHMTSGRRRTPGLRREEVAYLSHVSVTYYTWLEQGKDIQPSQEVLLNISQALQLSPDEKEHLFNLAYNETLSLPVEEQYNDSLQTTVDNLPFPSFITDQRSKVIFWNREAESMLFPFSSCPSEERYLLQLLFLEGSIRDRIQNWDEFSTYSVAVFRGIYDRFPEDPILNQLLVDLKQQSKLFRELWEQHHIEQKKISFISINDEQGQTKHFRIHSATHVDGNEDLYWCMYVPIS</sequence>
<proteinExistence type="predicted"/>
<evidence type="ECO:0000313" key="3">
    <source>
        <dbReference type="Proteomes" id="UP000050331"/>
    </source>
</evidence>
<accession>A0A0U4F5C2</accession>
<dbReference type="InterPro" id="IPR001387">
    <property type="entry name" value="Cro/C1-type_HTH"/>
</dbReference>
<name>A0A0U4F5C2_9BACI</name>
<dbReference type="InterPro" id="IPR041413">
    <property type="entry name" value="MLTR_LBD"/>
</dbReference>
<dbReference type="CDD" id="cd00093">
    <property type="entry name" value="HTH_XRE"/>
    <property type="match status" value="1"/>
</dbReference>
<reference evidence="2 3" key="1">
    <citation type="submission" date="2016-01" db="EMBL/GenBank/DDBJ databases">
        <title>Complete genome sequence of strain Lentibacillus amyloliquefaciens LAM0015T isolated from saline sediment.</title>
        <authorList>
            <person name="Wang J.-L."/>
            <person name="He M.-X."/>
        </authorList>
    </citation>
    <scope>NUCLEOTIDE SEQUENCE [LARGE SCALE GENOMIC DNA]</scope>
    <source>
        <strain evidence="2 3">LAM0015</strain>
    </source>
</reference>
<dbReference type="EMBL" id="CP013862">
    <property type="protein sequence ID" value="ALX48790.1"/>
    <property type="molecule type" value="Genomic_DNA"/>
</dbReference>
<dbReference type="AlphaFoldDB" id="A0A0U4F5C2"/>
<organism evidence="2 3">
    <name type="scientific">Lentibacillus amyloliquefaciens</name>
    <dbReference type="NCBI Taxonomy" id="1472767"/>
    <lineage>
        <taxon>Bacteria</taxon>
        <taxon>Bacillati</taxon>
        <taxon>Bacillota</taxon>
        <taxon>Bacilli</taxon>
        <taxon>Bacillales</taxon>
        <taxon>Bacillaceae</taxon>
        <taxon>Lentibacillus</taxon>
    </lineage>
</organism>
<dbReference type="SUPFAM" id="SSF47413">
    <property type="entry name" value="lambda repressor-like DNA-binding domains"/>
    <property type="match status" value="1"/>
</dbReference>